<dbReference type="InterPro" id="IPR002545">
    <property type="entry name" value="CheW-lke_dom"/>
</dbReference>
<accession>A0ABW4JUB7</accession>
<dbReference type="Pfam" id="PF01584">
    <property type="entry name" value="CheW"/>
    <property type="match status" value="1"/>
</dbReference>
<proteinExistence type="predicted"/>
<organism evidence="2 3">
    <name type="scientific">Roseibium aestuarii</name>
    <dbReference type="NCBI Taxonomy" id="2600299"/>
    <lineage>
        <taxon>Bacteria</taxon>
        <taxon>Pseudomonadati</taxon>
        <taxon>Pseudomonadota</taxon>
        <taxon>Alphaproteobacteria</taxon>
        <taxon>Hyphomicrobiales</taxon>
        <taxon>Stappiaceae</taxon>
        <taxon>Roseibium</taxon>
    </lineage>
</organism>
<name>A0ABW4JUB7_9HYPH</name>
<protein>
    <submittedName>
        <fullName evidence="2">Chemotaxis protein CheW</fullName>
    </submittedName>
</protein>
<sequence>MTSLDTSVANTSGDTIQYVTVLIGGQLFGLPISQVHDVFVPESVTRVPLSAPEVAGVLNLRGRIVTAINMRRRLHLPPLKEGQMMAVGIEYKQESYGLMIDSVGEVLNLPASSAEPNPSNLDKRWAEISGGVHRLDGRLMVILDVARLLGAMFTEPMAAA</sequence>
<evidence type="ECO:0000259" key="1">
    <source>
        <dbReference type="PROSITE" id="PS50851"/>
    </source>
</evidence>
<evidence type="ECO:0000313" key="2">
    <source>
        <dbReference type="EMBL" id="MFD1695724.1"/>
    </source>
</evidence>
<reference evidence="3" key="1">
    <citation type="journal article" date="2019" name="Int. J. Syst. Evol. Microbiol.">
        <title>The Global Catalogue of Microorganisms (GCM) 10K type strain sequencing project: providing services to taxonomists for standard genome sequencing and annotation.</title>
        <authorList>
            <consortium name="The Broad Institute Genomics Platform"/>
            <consortium name="The Broad Institute Genome Sequencing Center for Infectious Disease"/>
            <person name="Wu L."/>
            <person name="Ma J."/>
        </authorList>
    </citation>
    <scope>NUCLEOTIDE SEQUENCE [LARGE SCALE GENOMIC DNA]</scope>
    <source>
        <strain evidence="3">JCM 3369</strain>
    </source>
</reference>
<dbReference type="InterPro" id="IPR036061">
    <property type="entry name" value="CheW-like_dom_sf"/>
</dbReference>
<feature type="domain" description="CheW-like" evidence="1">
    <location>
        <begin position="15"/>
        <end position="154"/>
    </location>
</feature>
<comment type="caution">
    <text evidence="2">The sequence shown here is derived from an EMBL/GenBank/DDBJ whole genome shotgun (WGS) entry which is preliminary data.</text>
</comment>
<dbReference type="EMBL" id="JBHUFA010000002">
    <property type="protein sequence ID" value="MFD1695724.1"/>
    <property type="molecule type" value="Genomic_DNA"/>
</dbReference>
<dbReference type="Gene3D" id="2.30.30.40">
    <property type="entry name" value="SH3 Domains"/>
    <property type="match status" value="1"/>
</dbReference>
<gene>
    <name evidence="2" type="ORF">ACFSC7_09390</name>
</gene>
<dbReference type="PROSITE" id="PS50851">
    <property type="entry name" value="CHEW"/>
    <property type="match status" value="1"/>
</dbReference>
<dbReference type="InterPro" id="IPR039315">
    <property type="entry name" value="CheW"/>
</dbReference>
<dbReference type="PANTHER" id="PTHR22617:SF23">
    <property type="entry name" value="CHEMOTAXIS PROTEIN CHEW"/>
    <property type="match status" value="1"/>
</dbReference>
<dbReference type="SMART" id="SM00260">
    <property type="entry name" value="CheW"/>
    <property type="match status" value="1"/>
</dbReference>
<evidence type="ECO:0000313" key="3">
    <source>
        <dbReference type="Proteomes" id="UP001597327"/>
    </source>
</evidence>
<dbReference type="PANTHER" id="PTHR22617">
    <property type="entry name" value="CHEMOTAXIS SENSOR HISTIDINE KINASE-RELATED"/>
    <property type="match status" value="1"/>
</dbReference>
<dbReference type="RefSeq" id="WP_149893702.1">
    <property type="nucleotide sequence ID" value="NZ_JBHUFA010000002.1"/>
</dbReference>
<keyword evidence="3" id="KW-1185">Reference proteome</keyword>
<dbReference type="Proteomes" id="UP001597327">
    <property type="component" value="Unassembled WGS sequence"/>
</dbReference>
<dbReference type="SUPFAM" id="SSF50341">
    <property type="entry name" value="CheW-like"/>
    <property type="match status" value="1"/>
</dbReference>
<dbReference type="Gene3D" id="2.40.50.180">
    <property type="entry name" value="CheA-289, Domain 4"/>
    <property type="match status" value="1"/>
</dbReference>